<keyword evidence="4" id="KW-1185">Reference proteome</keyword>
<reference evidence="4" key="2">
    <citation type="submission" date="2015-01" db="EMBL/GenBank/DDBJ databases">
        <title>Evolutionary Origins and Diversification of the Mycorrhizal Mutualists.</title>
        <authorList>
            <consortium name="DOE Joint Genome Institute"/>
            <consortium name="Mycorrhizal Genomics Consortium"/>
            <person name="Kohler A."/>
            <person name="Kuo A."/>
            <person name="Nagy L.G."/>
            <person name="Floudas D."/>
            <person name="Copeland A."/>
            <person name="Barry K.W."/>
            <person name="Cichocki N."/>
            <person name="Veneault-Fourrey C."/>
            <person name="LaButti K."/>
            <person name="Lindquist E.A."/>
            <person name="Lipzen A."/>
            <person name="Lundell T."/>
            <person name="Morin E."/>
            <person name="Murat C."/>
            <person name="Riley R."/>
            <person name="Ohm R."/>
            <person name="Sun H."/>
            <person name="Tunlid A."/>
            <person name="Henrissat B."/>
            <person name="Grigoriev I.V."/>
            <person name="Hibbett D.S."/>
            <person name="Martin F."/>
        </authorList>
    </citation>
    <scope>NUCLEOTIDE SEQUENCE [LARGE SCALE GENOMIC DNA]</scope>
    <source>
        <strain evidence="4">MUT 4182</strain>
    </source>
</reference>
<reference evidence="3 4" key="1">
    <citation type="submission" date="2014-04" db="EMBL/GenBank/DDBJ databases">
        <authorList>
            <consortium name="DOE Joint Genome Institute"/>
            <person name="Kuo A."/>
            <person name="Girlanda M."/>
            <person name="Perotto S."/>
            <person name="Kohler A."/>
            <person name="Nagy L.G."/>
            <person name="Floudas D."/>
            <person name="Copeland A."/>
            <person name="Barry K.W."/>
            <person name="Cichocki N."/>
            <person name="Veneault-Fourrey C."/>
            <person name="LaButti K."/>
            <person name="Lindquist E.A."/>
            <person name="Lipzen A."/>
            <person name="Lundell T."/>
            <person name="Morin E."/>
            <person name="Murat C."/>
            <person name="Sun H."/>
            <person name="Tunlid A."/>
            <person name="Henrissat B."/>
            <person name="Grigoriev I.V."/>
            <person name="Hibbett D.S."/>
            <person name="Martin F."/>
            <person name="Nordberg H.P."/>
            <person name="Cantor M.N."/>
            <person name="Hua S.X."/>
        </authorList>
    </citation>
    <scope>NUCLEOTIDE SEQUENCE [LARGE SCALE GENOMIC DNA]</scope>
    <source>
        <strain evidence="3 4">MUT 4182</strain>
    </source>
</reference>
<evidence type="ECO:0000256" key="1">
    <source>
        <dbReference type="SAM" id="MobiDB-lite"/>
    </source>
</evidence>
<feature type="transmembrane region" description="Helical" evidence="2">
    <location>
        <begin position="58"/>
        <end position="75"/>
    </location>
</feature>
<feature type="transmembrane region" description="Helical" evidence="2">
    <location>
        <begin position="217"/>
        <end position="236"/>
    </location>
</feature>
<keyword evidence="2" id="KW-1133">Transmembrane helix</keyword>
<feature type="compositionally biased region" description="Basic and acidic residues" evidence="1">
    <location>
        <begin position="500"/>
        <end position="512"/>
    </location>
</feature>
<evidence type="ECO:0000256" key="2">
    <source>
        <dbReference type="SAM" id="Phobius"/>
    </source>
</evidence>
<feature type="transmembrane region" description="Helical" evidence="2">
    <location>
        <begin position="179"/>
        <end position="205"/>
    </location>
</feature>
<dbReference type="Proteomes" id="UP000054248">
    <property type="component" value="Unassembled WGS sequence"/>
</dbReference>
<accession>A0A0C3QNS0</accession>
<dbReference type="HOGENOM" id="CLU_532307_0_0_1"/>
<feature type="compositionally biased region" description="Polar residues" evidence="1">
    <location>
        <begin position="483"/>
        <end position="498"/>
    </location>
</feature>
<dbReference type="OrthoDB" id="3197626at2759"/>
<gene>
    <name evidence="3" type="ORF">M407DRAFT_226291</name>
</gene>
<evidence type="ECO:0000313" key="3">
    <source>
        <dbReference type="EMBL" id="KIO29781.1"/>
    </source>
</evidence>
<feature type="region of interest" description="Disordered" evidence="1">
    <location>
        <begin position="468"/>
        <end position="512"/>
    </location>
</feature>
<dbReference type="STRING" id="1051891.A0A0C3QNS0"/>
<evidence type="ECO:0000313" key="4">
    <source>
        <dbReference type="Proteomes" id="UP000054248"/>
    </source>
</evidence>
<dbReference type="EMBL" id="KN822978">
    <property type="protein sequence ID" value="KIO29781.1"/>
    <property type="molecule type" value="Genomic_DNA"/>
</dbReference>
<feature type="compositionally biased region" description="Polar residues" evidence="1">
    <location>
        <begin position="366"/>
        <end position="377"/>
    </location>
</feature>
<sequence length="512" mass="56068">MTEWKDPTQVAYHAKVFSQVLLVLIGFYGWEVLCGLGFDAMIIKKLANRELKRSSPTVVYFLCKYGTLIAIIGLNVTNNVTNDFPCQVVYTNNQFWGNVAIGGASTLLMFRSLRTYYAKAQLPVAGTKQRWTWKTLPKIKLLLYLGSAGQWAILLYNVTGVKSSKAPDGSSCVVTDTEPVLLMVLYCYTMAFDFLVLAVCAIGLIRIPSPESRIWRLVFIVLRLNPIMEVMFAVPACVLRRLNKPRNTSEVELGNIVRNAHLDRPYQPNQSPKHRFQPSVYFPDVLPRPLRGHPQSPAQAHTDATTTGDLSRFNVEEVHTISVPIVSINASRNGEVRSLPPRRYLVRTTPVAIPRSKNSTEDEATSRGSSTDSPTTATCSLQGYGYGWGTAKTMPPTLISKSFLWSPKKKGGSDSQGVSTGSGSGIIFASRGSEEGSKFDLEDYGPGGVGDANVGMVGVDIVALDASQPVRRVSVDDGDDNGTLVNVSRDSVAPSQETAEPPHQESRRKESS</sequence>
<feature type="region of interest" description="Disordered" evidence="1">
    <location>
        <begin position="349"/>
        <end position="377"/>
    </location>
</feature>
<dbReference type="AlphaFoldDB" id="A0A0C3QNS0"/>
<feature type="transmembrane region" description="Helical" evidence="2">
    <location>
        <begin position="20"/>
        <end position="38"/>
    </location>
</feature>
<name>A0A0C3QNS0_9AGAM</name>
<proteinExistence type="predicted"/>
<protein>
    <submittedName>
        <fullName evidence="3">Uncharacterized protein</fullName>
    </submittedName>
</protein>
<keyword evidence="2" id="KW-0472">Membrane</keyword>
<feature type="region of interest" description="Disordered" evidence="1">
    <location>
        <begin position="409"/>
        <end position="431"/>
    </location>
</feature>
<organism evidence="3 4">
    <name type="scientific">Tulasnella calospora MUT 4182</name>
    <dbReference type="NCBI Taxonomy" id="1051891"/>
    <lineage>
        <taxon>Eukaryota</taxon>
        <taxon>Fungi</taxon>
        <taxon>Dikarya</taxon>
        <taxon>Basidiomycota</taxon>
        <taxon>Agaricomycotina</taxon>
        <taxon>Agaricomycetes</taxon>
        <taxon>Cantharellales</taxon>
        <taxon>Tulasnellaceae</taxon>
        <taxon>Tulasnella</taxon>
    </lineage>
</organism>
<keyword evidence="2" id="KW-0812">Transmembrane</keyword>
<feature type="transmembrane region" description="Helical" evidence="2">
    <location>
        <begin position="141"/>
        <end position="159"/>
    </location>
</feature>